<sequence length="191" mass="21514">MSHYNSHSVNMRYTEDEKEVRFDELIYDDERRSQQLVPRLSQSAPSRTYPSAYHLGPHDDEFEDELVLRWMSRTGHMGSGDEMVLRQTVHMGSEGHRWVGAVVVRTAPADTATVLTHTTARRLAMKKAGKSSDLLCSLVSPKSVELNIIMREVRMHPQDVCNHSISLVERADKHAATAIAMATVQTTVGTR</sequence>
<dbReference type="Proteomes" id="UP000193240">
    <property type="component" value="Unassembled WGS sequence"/>
</dbReference>
<organism evidence="2 3">
    <name type="scientific">Epicoccum nigrum</name>
    <name type="common">Soil fungus</name>
    <name type="synonym">Epicoccum purpurascens</name>
    <dbReference type="NCBI Taxonomy" id="105696"/>
    <lineage>
        <taxon>Eukaryota</taxon>
        <taxon>Fungi</taxon>
        <taxon>Dikarya</taxon>
        <taxon>Ascomycota</taxon>
        <taxon>Pezizomycotina</taxon>
        <taxon>Dothideomycetes</taxon>
        <taxon>Pleosporomycetidae</taxon>
        <taxon>Pleosporales</taxon>
        <taxon>Pleosporineae</taxon>
        <taxon>Didymellaceae</taxon>
        <taxon>Epicoccum</taxon>
    </lineage>
</organism>
<evidence type="ECO:0000256" key="1">
    <source>
        <dbReference type="SAM" id="MobiDB-lite"/>
    </source>
</evidence>
<dbReference type="EMBL" id="KZ107860">
    <property type="protein sequence ID" value="OSS43977.1"/>
    <property type="molecule type" value="Genomic_DNA"/>
</dbReference>
<proteinExistence type="predicted"/>
<dbReference type="AlphaFoldDB" id="A0A1Y2LL93"/>
<feature type="region of interest" description="Disordered" evidence="1">
    <location>
        <begin position="33"/>
        <end position="55"/>
    </location>
</feature>
<keyword evidence="3" id="KW-1185">Reference proteome</keyword>
<name>A0A1Y2LL93_EPING</name>
<protein>
    <submittedName>
        <fullName evidence="2">Uncharacterized protein</fullName>
    </submittedName>
</protein>
<evidence type="ECO:0000313" key="3">
    <source>
        <dbReference type="Proteomes" id="UP000193240"/>
    </source>
</evidence>
<accession>A0A1Y2LL93</accession>
<reference evidence="2 3" key="1">
    <citation type="journal article" date="2017" name="Genome Announc.">
        <title>Genome sequence of the saprophytic ascomycete Epicoccum nigrum ICMP 19927 strain isolated from New Zealand.</title>
        <authorList>
            <person name="Fokin M."/>
            <person name="Fleetwood D."/>
            <person name="Weir B.S."/>
            <person name="Villas-Boas S.G."/>
        </authorList>
    </citation>
    <scope>NUCLEOTIDE SEQUENCE [LARGE SCALE GENOMIC DNA]</scope>
    <source>
        <strain evidence="2 3">ICMP 19927</strain>
    </source>
</reference>
<feature type="compositionally biased region" description="Polar residues" evidence="1">
    <location>
        <begin position="34"/>
        <end position="49"/>
    </location>
</feature>
<gene>
    <name evidence="2" type="ORF">B5807_11434</name>
</gene>
<evidence type="ECO:0000313" key="2">
    <source>
        <dbReference type="EMBL" id="OSS43977.1"/>
    </source>
</evidence>
<dbReference type="InParanoid" id="A0A1Y2LL93"/>